<reference evidence="4 5" key="1">
    <citation type="submission" date="2019-08" db="EMBL/GenBank/DDBJ databases">
        <title>In-depth cultivation of the pig gut microbiome towards novel bacterial diversity and tailored functional studies.</title>
        <authorList>
            <person name="Wylensek D."/>
            <person name="Hitch T.C.A."/>
            <person name="Clavel T."/>
        </authorList>
    </citation>
    <scope>NUCLEOTIDE SEQUENCE [LARGE SCALE GENOMIC DNA]</scope>
    <source>
        <strain evidence="4 5">LKV-178-WT-2A</strain>
    </source>
</reference>
<dbReference type="CDD" id="cd00564">
    <property type="entry name" value="TMP_TenI"/>
    <property type="match status" value="1"/>
</dbReference>
<dbReference type="Pfam" id="PF02581">
    <property type="entry name" value="TMP-TENI"/>
    <property type="match status" value="1"/>
</dbReference>
<dbReference type="PANTHER" id="PTHR20857">
    <property type="entry name" value="THIAMINE-PHOSPHATE PYROPHOSPHORYLASE"/>
    <property type="match status" value="1"/>
</dbReference>
<protein>
    <submittedName>
        <fullName evidence="4">Thiamine phosphate synthase</fullName>
    </submittedName>
</protein>
<accession>A0A7K0KHM6</accession>
<organism evidence="4 5">
    <name type="scientific">Hallella mizrahii</name>
    <dbReference type="NCBI Taxonomy" id="2606637"/>
    <lineage>
        <taxon>Bacteria</taxon>
        <taxon>Pseudomonadati</taxon>
        <taxon>Bacteroidota</taxon>
        <taxon>Bacteroidia</taxon>
        <taxon>Bacteroidales</taxon>
        <taxon>Prevotellaceae</taxon>
        <taxon>Hallella</taxon>
    </lineage>
</organism>
<dbReference type="GO" id="GO:0009228">
    <property type="term" value="P:thiamine biosynthetic process"/>
    <property type="evidence" value="ECO:0007669"/>
    <property type="project" value="UniProtKB-KW"/>
</dbReference>
<proteinExistence type="predicted"/>
<dbReference type="EMBL" id="VUNG01000034">
    <property type="protein sequence ID" value="MST85322.1"/>
    <property type="molecule type" value="Genomic_DNA"/>
</dbReference>
<dbReference type="PANTHER" id="PTHR20857:SF15">
    <property type="entry name" value="THIAMINE-PHOSPHATE SYNTHASE"/>
    <property type="match status" value="1"/>
</dbReference>
<evidence type="ECO:0000259" key="3">
    <source>
        <dbReference type="Pfam" id="PF02581"/>
    </source>
</evidence>
<evidence type="ECO:0000313" key="4">
    <source>
        <dbReference type="EMBL" id="MST85322.1"/>
    </source>
</evidence>
<evidence type="ECO:0000313" key="5">
    <source>
        <dbReference type="Proteomes" id="UP000438914"/>
    </source>
</evidence>
<dbReference type="SUPFAM" id="SSF51391">
    <property type="entry name" value="Thiamin phosphate synthase"/>
    <property type="match status" value="1"/>
</dbReference>
<comment type="caution">
    <text evidence="4">The sequence shown here is derived from an EMBL/GenBank/DDBJ whole genome shotgun (WGS) entry which is preliminary data.</text>
</comment>
<dbReference type="AlphaFoldDB" id="A0A7K0KHM6"/>
<evidence type="ECO:0000256" key="1">
    <source>
        <dbReference type="ARBA" id="ARBA00004948"/>
    </source>
</evidence>
<keyword evidence="2" id="KW-0784">Thiamine biosynthesis</keyword>
<dbReference type="GO" id="GO:0005737">
    <property type="term" value="C:cytoplasm"/>
    <property type="evidence" value="ECO:0007669"/>
    <property type="project" value="TreeGrafter"/>
</dbReference>
<dbReference type="InterPro" id="IPR036206">
    <property type="entry name" value="ThiamineP_synth_sf"/>
</dbReference>
<evidence type="ECO:0000256" key="2">
    <source>
        <dbReference type="ARBA" id="ARBA00022977"/>
    </source>
</evidence>
<comment type="pathway">
    <text evidence="1">Cofactor biosynthesis; thiamine diphosphate biosynthesis.</text>
</comment>
<dbReference type="InterPro" id="IPR013785">
    <property type="entry name" value="Aldolase_TIM"/>
</dbReference>
<dbReference type="Gene3D" id="3.20.20.70">
    <property type="entry name" value="Aldolase class I"/>
    <property type="match status" value="1"/>
</dbReference>
<feature type="domain" description="Thiamine phosphate synthase/TenI" evidence="3">
    <location>
        <begin position="10"/>
        <end position="183"/>
    </location>
</feature>
<dbReference type="InterPro" id="IPR022998">
    <property type="entry name" value="ThiamineP_synth_TenI"/>
</dbReference>
<gene>
    <name evidence="4" type="ORF">FYJ73_11700</name>
</gene>
<dbReference type="RefSeq" id="WP_154534907.1">
    <property type="nucleotide sequence ID" value="NZ_VUNG01000034.1"/>
</dbReference>
<dbReference type="Proteomes" id="UP000438914">
    <property type="component" value="Unassembled WGS sequence"/>
</dbReference>
<sequence length="185" mass="20664">MTSPLRLIAITSPRFLPDEGERIAVLLAEGYFWRVHVRKPEASADDLRRLLSTIPAWCYPRLVLHDHYELCGEYCVGGLHLNRRNPDAPKFAKSSGLSLSYSCHSLSEVELRKSKMDYVFLSPIFDSISKQGYRSQFSLTELQKAAAEGIIDSRVVALGGITKDKLPLLQSLHFGGAAMLGAIWE</sequence>
<name>A0A7K0KHM6_9BACT</name>
<dbReference type="GO" id="GO:0004789">
    <property type="term" value="F:thiamine-phosphate diphosphorylase activity"/>
    <property type="evidence" value="ECO:0007669"/>
    <property type="project" value="TreeGrafter"/>
</dbReference>
<keyword evidence="5" id="KW-1185">Reference proteome</keyword>